<dbReference type="PANTHER" id="PTHR37393">
    <property type="entry name" value="AT-RICH INTERACTIVE DOMAIN-CONTAINING PROTEIN 1A-LIKE"/>
    <property type="match status" value="1"/>
</dbReference>
<organism evidence="7 8">
    <name type="scientific">Liquidambar formosana</name>
    <name type="common">Formosan gum</name>
    <dbReference type="NCBI Taxonomy" id="63359"/>
    <lineage>
        <taxon>Eukaryota</taxon>
        <taxon>Viridiplantae</taxon>
        <taxon>Streptophyta</taxon>
        <taxon>Embryophyta</taxon>
        <taxon>Tracheophyta</taxon>
        <taxon>Spermatophyta</taxon>
        <taxon>Magnoliopsida</taxon>
        <taxon>eudicotyledons</taxon>
        <taxon>Gunneridae</taxon>
        <taxon>Pentapetalae</taxon>
        <taxon>Saxifragales</taxon>
        <taxon>Altingiaceae</taxon>
        <taxon>Liquidambar</taxon>
    </lineage>
</organism>
<protein>
    <recommendedName>
        <fullName evidence="6">RING-type domain-containing protein</fullName>
    </recommendedName>
</protein>
<dbReference type="EMBL" id="JBBPBK010000008">
    <property type="protein sequence ID" value="KAK9279891.1"/>
    <property type="molecule type" value="Genomic_DNA"/>
</dbReference>
<feature type="region of interest" description="Disordered" evidence="5">
    <location>
        <begin position="142"/>
        <end position="161"/>
    </location>
</feature>
<feature type="compositionally biased region" description="Low complexity" evidence="5">
    <location>
        <begin position="392"/>
        <end position="403"/>
    </location>
</feature>
<dbReference type="PANTHER" id="PTHR37393:SF1">
    <property type="entry name" value="AT-RICH INTERACTIVE DOMAIN-CONTAINING PROTEIN 1A-LIKE"/>
    <property type="match status" value="1"/>
</dbReference>
<evidence type="ECO:0000313" key="7">
    <source>
        <dbReference type="EMBL" id="KAK9279891.1"/>
    </source>
</evidence>
<dbReference type="CDD" id="cd16449">
    <property type="entry name" value="RING-HC"/>
    <property type="match status" value="1"/>
</dbReference>
<dbReference type="InterPro" id="IPR013083">
    <property type="entry name" value="Znf_RING/FYVE/PHD"/>
</dbReference>
<keyword evidence="1" id="KW-0479">Metal-binding</keyword>
<evidence type="ECO:0000256" key="5">
    <source>
        <dbReference type="SAM" id="MobiDB-lite"/>
    </source>
</evidence>
<sequence length="1667" mass="182342">MGFDNECILNIQSLAGEYFCPVCRLLVYPNEALQSQCTHLYCKPCLTYVVSTTRACPYDGYLVTEADSKPLTESNKTLAETIGKIAVHCLYHRSGCTWQGPLSDCTSHCSGCAFGNSPVVCNRCGIQIVHRQVQEHAQNCPGVQPQAQQGEGVQDTAATGTAATADQTQAAIQAGTTTTQAQTSQTTAVITAVQDPNQQANSIPQGPAVAQAAVPTPEQWYQQQQQQYQQYYQQYPGYDPYQQHYQQYYPYQQQAAQQYQQQHVQAQTAHVPGQHPPQAYMQPQPQPQLQPQPQVQPQAQAHVQPQAQSQAQAQPQPQPQLQPHAQPQLHPQVQAPTAAQHQNQPQVNPAVQPHSHAPQHGQLPPQPQQYPQAQPHPMQPHAQPHPQMPLYQQPHSQMQHPQPQIQPQPHPQHHPLPLSQPHSQAQPQAQIQHHPQHQPQPQPQTQTQLHSSQTSQPPNPNVQPQAQHPSAHAVTSHHSYPQPQAHQQLQLGAPQQQHPMHPHLQHPIQMQNQFPQQPAQMRPPQSHAPVANQQQPALLPSPGQVPNIPPAQQLPVHPHAQQPAHSVHQRPVMQPNQQAMPHNYMQQQQLPFPGQPSGSVQNQLHQQGPFVQPHQLPMQSHLRSQGPPPSLQQNSHAYPQLQQNVGMQSYPSQNHFGRPMVPGVQSQPFPHSPGGIAGAGQARPMMLGANQPSTNQNYPFRTNNQVQLSSEQQSGFMQQSSNSQSGPILKSTMLDRQGDQLSEKSVVEREFDSSSQRASKNDANNLATASGLGAGSVEMKTVKSETDTKSMDDEHKPIVEDEDKTGQASKSAGQTTDPKSHTMGDGEPVIKQMVKEEITDSTLEQSDENVAEEQKDVLKIVSKQVDHSSLEDKEIQEQAEVLEEQSGKLQNDASGVMPSSTGTDKGSQAVPPVSTPTSAQSIIPKGPIPDSERKMLHQQVTPQDEYRGFPPPGQVQGRGFVQPSHYGPSLLQQRPAAPSMLQAMAPSGPLHHGQVPGHPPSQLRPQGPGQLAQPGQPLNPPDHFQPPGGIPGPGSAASFGRGPGHFGPPQRNFEVQSVAPQGHYNQGPVPPTHPGPPRVSQGEPVGGPSQGALPPGSFDSHGGMMARAPPYGPEGQMGQQHLNPMEADLFPNRRHGYLDGRHPDSHLPGSVERGPFVQPSGIQLNAARMNGAPGLDSSLALGLRDERFKPLTEEHLNPFSTEPGRRIIDRGDFEDDLKQFPRPSRMDGDPIQKFGSYFSSSRPIDRGPHGFGADAARAFDKAPHGFNYDSGLKLDPGASSAPSRFLPPYHPGGTFRPNDAGERPRPVGIHEDNVGRPDSARNHPDFLGPVTGYGRHHMDGLTPRSPVGEYHGIPSRGFGSGGPGSQSGLDDIDGRELRRFGEGSKPFNLPSDPIGNSFHESRFPILPGHLRRGELDGSVNLPMGEHIESGPHNHLRSGDLISQDILPSHLRRVDHLGPRNLPGHLRLGEPAGFGAFHGHARIGELAGPGNFPQHLSTGEPFGVGNRPNHPRFGEPGFRSSYSLQGYPNDGGFYAGDRESFDNPRKRKTASMGWCRICKFDCETVEGLDLHSQTREHQKMAMDMVLNIKQQNAKKQKLASNDHSSVEDASKSRNVSFEGRCCHVNGDGFLEVKFRWQSFQFNLSFFGEADNEKAESSAEKVYCLFGMW</sequence>
<feature type="compositionally biased region" description="Polar residues" evidence="5">
    <location>
        <begin position="887"/>
        <end position="906"/>
    </location>
</feature>
<feature type="compositionally biased region" description="Polar residues" evidence="5">
    <location>
        <begin position="753"/>
        <end position="768"/>
    </location>
</feature>
<feature type="region of interest" description="Disordered" evidence="5">
    <location>
        <begin position="865"/>
        <end position="1120"/>
    </location>
</feature>
<proteinExistence type="predicted"/>
<evidence type="ECO:0000256" key="2">
    <source>
        <dbReference type="ARBA" id="ARBA00022771"/>
    </source>
</evidence>
<accession>A0AAP0RKJ1</accession>
<evidence type="ECO:0000256" key="1">
    <source>
        <dbReference type="ARBA" id="ARBA00022723"/>
    </source>
</evidence>
<reference evidence="7 8" key="1">
    <citation type="journal article" date="2024" name="Plant J.">
        <title>Genome sequences and population genomics reveal climatic adaptation and genomic divergence between two closely related sweetgum species.</title>
        <authorList>
            <person name="Xu W.Q."/>
            <person name="Ren C.Q."/>
            <person name="Zhang X.Y."/>
            <person name="Comes H.P."/>
            <person name="Liu X.H."/>
            <person name="Li Y.G."/>
            <person name="Kettle C.J."/>
            <person name="Jalonen R."/>
            <person name="Gaisberger H."/>
            <person name="Ma Y.Z."/>
            <person name="Qiu Y.X."/>
        </authorList>
    </citation>
    <scope>NUCLEOTIDE SEQUENCE [LARGE SCALE GENOMIC DNA]</scope>
    <source>
        <strain evidence="7">Hangzhou</strain>
    </source>
</reference>
<gene>
    <name evidence="7" type="ORF">L1049_013574</name>
</gene>
<name>A0AAP0RKJ1_LIQFO</name>
<feature type="compositionally biased region" description="Pro residues" evidence="5">
    <location>
        <begin position="1068"/>
        <end position="1077"/>
    </location>
</feature>
<evidence type="ECO:0000256" key="4">
    <source>
        <dbReference type="PROSITE-ProRule" id="PRU00175"/>
    </source>
</evidence>
<evidence type="ECO:0000313" key="8">
    <source>
        <dbReference type="Proteomes" id="UP001415857"/>
    </source>
</evidence>
<feature type="region of interest" description="Disordered" evidence="5">
    <location>
        <begin position="1279"/>
        <end position="1323"/>
    </location>
</feature>
<dbReference type="Proteomes" id="UP001415857">
    <property type="component" value="Unassembled WGS sequence"/>
</dbReference>
<feature type="compositionally biased region" description="Low complexity" evidence="5">
    <location>
        <begin position="481"/>
        <end position="499"/>
    </location>
</feature>
<dbReference type="GO" id="GO:0008270">
    <property type="term" value="F:zinc ion binding"/>
    <property type="evidence" value="ECO:0007669"/>
    <property type="project" value="UniProtKB-KW"/>
</dbReference>
<dbReference type="PROSITE" id="PS50089">
    <property type="entry name" value="ZF_RING_2"/>
    <property type="match status" value="1"/>
</dbReference>
<feature type="compositionally biased region" description="Low complexity" evidence="5">
    <location>
        <begin position="1003"/>
        <end position="1016"/>
    </location>
</feature>
<dbReference type="SUPFAM" id="SSF49599">
    <property type="entry name" value="TRAF domain-like"/>
    <property type="match status" value="1"/>
</dbReference>
<evidence type="ECO:0000256" key="3">
    <source>
        <dbReference type="ARBA" id="ARBA00022833"/>
    </source>
</evidence>
<feature type="region of interest" description="Disordered" evidence="5">
    <location>
        <begin position="514"/>
        <end position="569"/>
    </location>
</feature>
<dbReference type="InterPro" id="IPR017907">
    <property type="entry name" value="Znf_RING_CS"/>
</dbReference>
<feature type="region of interest" description="Disordered" evidence="5">
    <location>
        <begin position="259"/>
        <end position="502"/>
    </location>
</feature>
<evidence type="ECO:0000259" key="6">
    <source>
        <dbReference type="PROSITE" id="PS50089"/>
    </source>
</evidence>
<feature type="compositionally biased region" description="Low complexity" evidence="5">
    <location>
        <begin position="415"/>
        <end position="469"/>
    </location>
</feature>
<dbReference type="Gene3D" id="3.30.40.10">
    <property type="entry name" value="Zinc/RING finger domain, C3HC4 (zinc finger)"/>
    <property type="match status" value="1"/>
</dbReference>
<keyword evidence="3" id="KW-0862">Zinc</keyword>
<keyword evidence="2 4" id="KW-0863">Zinc-finger</keyword>
<feature type="compositionally biased region" description="Basic and acidic residues" evidence="5">
    <location>
        <begin position="1299"/>
        <end position="1323"/>
    </location>
</feature>
<dbReference type="PROSITE" id="PS00518">
    <property type="entry name" value="ZF_RING_1"/>
    <property type="match status" value="1"/>
</dbReference>
<feature type="domain" description="RING-type" evidence="6">
    <location>
        <begin position="20"/>
        <end position="59"/>
    </location>
</feature>
<feature type="compositionally biased region" description="Polar residues" evidence="5">
    <location>
        <begin position="690"/>
        <end position="726"/>
    </location>
</feature>
<feature type="compositionally biased region" description="Polar residues" evidence="5">
    <location>
        <begin position="806"/>
        <end position="817"/>
    </location>
</feature>
<feature type="region of interest" description="Disordered" evidence="5">
    <location>
        <begin position="672"/>
        <end position="851"/>
    </location>
</feature>
<dbReference type="InterPro" id="IPR001841">
    <property type="entry name" value="Znf_RING"/>
</dbReference>
<dbReference type="SUPFAM" id="SSF57850">
    <property type="entry name" value="RING/U-box"/>
    <property type="match status" value="1"/>
</dbReference>
<feature type="compositionally biased region" description="Low complexity" evidence="5">
    <location>
        <begin position="291"/>
        <end position="385"/>
    </location>
</feature>
<comment type="caution">
    <text evidence="7">The sequence shown here is derived from an EMBL/GenBank/DDBJ whole genome shotgun (WGS) entry which is preliminary data.</text>
</comment>
<feature type="compositionally biased region" description="Basic and acidic residues" evidence="5">
    <location>
        <begin position="780"/>
        <end position="799"/>
    </location>
</feature>
<feature type="compositionally biased region" description="Basic and acidic residues" evidence="5">
    <location>
        <begin position="865"/>
        <end position="876"/>
    </location>
</feature>
<keyword evidence="8" id="KW-1185">Reference proteome</keyword>
<feature type="compositionally biased region" description="Pro residues" evidence="5">
    <location>
        <begin position="1017"/>
        <end position="1030"/>
    </location>
</feature>
<feature type="compositionally biased region" description="Basic and acidic residues" evidence="5">
    <location>
        <begin position="736"/>
        <end position="752"/>
    </location>
</feature>